<reference evidence="1 2" key="1">
    <citation type="submission" date="2016-06" db="EMBL/GenBank/DDBJ databases">
        <authorList>
            <person name="Kjaerup R.B."/>
            <person name="Dalgaard T.S."/>
            <person name="Juul-Madsen H.R."/>
        </authorList>
    </citation>
    <scope>NUCLEOTIDE SEQUENCE [LARGE SCALE GENOMIC DNA]</scope>
    <source>
        <strain evidence="1 2">E2838</strain>
    </source>
</reference>
<dbReference type="EMBL" id="LZJY01000148">
    <property type="protein sequence ID" value="OBI05566.1"/>
    <property type="molecule type" value="Genomic_DNA"/>
</dbReference>
<proteinExistence type="predicted"/>
<gene>
    <name evidence="1" type="ORF">A5679_13360</name>
</gene>
<evidence type="ECO:0000313" key="2">
    <source>
        <dbReference type="Proteomes" id="UP000092207"/>
    </source>
</evidence>
<dbReference type="InterPro" id="IPR011004">
    <property type="entry name" value="Trimer_LpxA-like_sf"/>
</dbReference>
<accession>A0A1A2VY33</accession>
<dbReference type="AlphaFoldDB" id="A0A1A2VY33"/>
<dbReference type="SUPFAM" id="SSF51161">
    <property type="entry name" value="Trimeric LpxA-like enzymes"/>
    <property type="match status" value="1"/>
</dbReference>
<protein>
    <recommendedName>
        <fullName evidence="3">Acetyltransferase</fullName>
    </recommendedName>
</protein>
<evidence type="ECO:0008006" key="3">
    <source>
        <dbReference type="Google" id="ProtNLM"/>
    </source>
</evidence>
<dbReference type="Gene3D" id="2.160.10.10">
    <property type="entry name" value="Hexapeptide repeat proteins"/>
    <property type="match status" value="1"/>
</dbReference>
<organism evidence="1 2">
    <name type="scientific">Mycobacterium scrofulaceum</name>
    <dbReference type="NCBI Taxonomy" id="1783"/>
    <lineage>
        <taxon>Bacteria</taxon>
        <taxon>Bacillati</taxon>
        <taxon>Actinomycetota</taxon>
        <taxon>Actinomycetes</taxon>
        <taxon>Mycobacteriales</taxon>
        <taxon>Mycobacteriaceae</taxon>
        <taxon>Mycobacterium</taxon>
    </lineage>
</organism>
<sequence>MGSHKRPNKYLSLILWLLPNSSLKRWALRILGNDIAEDAIIAPQLVLGCGPFSIGSGAIIERFNIFRNMARVQMDSKTLIGSWNQFTAAPEYQQYSDRVGLLWMKELSFVTNRHYLDCSGQVLLGPYSAIAGIKSVIQSHELDVSLNQTTVGRVVFGENSLSTTACVLLKDSYLPDRSMLAAGSVMVKAKDGGEPLKPGLYGGTPARFIKELKDFAWWHRDSYHTEVTAFDDKPFALEDYQSEAD</sequence>
<dbReference type="Proteomes" id="UP000092207">
    <property type="component" value="Unassembled WGS sequence"/>
</dbReference>
<evidence type="ECO:0000313" key="1">
    <source>
        <dbReference type="EMBL" id="OBI05566.1"/>
    </source>
</evidence>
<comment type="caution">
    <text evidence="1">The sequence shown here is derived from an EMBL/GenBank/DDBJ whole genome shotgun (WGS) entry which is preliminary data.</text>
</comment>
<name>A0A1A2VY33_MYCSC</name>